<reference evidence="1 2" key="1">
    <citation type="submission" date="2022-05" db="EMBL/GenBank/DDBJ databases">
        <authorList>
            <consortium name="Genoscope - CEA"/>
            <person name="William W."/>
        </authorList>
    </citation>
    <scope>NUCLEOTIDE SEQUENCE [LARGE SCALE GENOMIC DNA]</scope>
</reference>
<comment type="caution">
    <text evidence="1">The sequence shown here is derived from an EMBL/GenBank/DDBJ whole genome shotgun (WGS) entry which is preliminary data.</text>
</comment>
<evidence type="ECO:0000313" key="1">
    <source>
        <dbReference type="EMBL" id="CAH3192034.1"/>
    </source>
</evidence>
<dbReference type="PANTHER" id="PTHR34485">
    <property type="entry name" value="PROLINE-RICH, LACRIMAL 1"/>
    <property type="match status" value="1"/>
</dbReference>
<sequence>MRGKDNVFEEELYEGTAKSMEGVLADECYEQTKIEGGKVEVVWQDRDSSAAKSISLHYPAGKVYKCGGHVGRAHSNNLREAAKKKEFSEDMKSKYKAKFPEIETAKCKCKRHRAGCGCISDSFIKGARINHFCCLQQCTNPDDYAQRVRVLSKCHVRDIHDWDEGGSCNFHPARTCSCKKCEEDQVECTGEPYKTKTPLKCDFHWLAYRIECERRADEADSVIHPEMG</sequence>
<gene>
    <name evidence="1" type="ORF">PEVE_00023103</name>
</gene>
<evidence type="ECO:0000313" key="2">
    <source>
        <dbReference type="Proteomes" id="UP001159427"/>
    </source>
</evidence>
<protein>
    <submittedName>
        <fullName evidence="1">Uncharacterized protein</fullName>
    </submittedName>
</protein>
<accession>A0ABN8SKE5</accession>
<dbReference type="EMBL" id="CALNXI010003067">
    <property type="protein sequence ID" value="CAH3192034.1"/>
    <property type="molecule type" value="Genomic_DNA"/>
</dbReference>
<organism evidence="1 2">
    <name type="scientific">Porites evermanni</name>
    <dbReference type="NCBI Taxonomy" id="104178"/>
    <lineage>
        <taxon>Eukaryota</taxon>
        <taxon>Metazoa</taxon>
        <taxon>Cnidaria</taxon>
        <taxon>Anthozoa</taxon>
        <taxon>Hexacorallia</taxon>
        <taxon>Scleractinia</taxon>
        <taxon>Fungiina</taxon>
        <taxon>Poritidae</taxon>
        <taxon>Porites</taxon>
    </lineage>
</organism>
<dbReference type="PANTHER" id="PTHR34485:SF2">
    <property type="entry name" value="PROLINE RICH, LACRIMAL 1"/>
    <property type="match status" value="1"/>
</dbReference>
<proteinExistence type="predicted"/>
<dbReference type="Proteomes" id="UP001159427">
    <property type="component" value="Unassembled WGS sequence"/>
</dbReference>
<name>A0ABN8SKE5_9CNID</name>
<keyword evidence="2" id="KW-1185">Reference proteome</keyword>